<name>A0A815Q1H6_9BILA</name>
<dbReference type="Proteomes" id="UP000663870">
    <property type="component" value="Unassembled WGS sequence"/>
</dbReference>
<reference evidence="2" key="1">
    <citation type="submission" date="2021-02" db="EMBL/GenBank/DDBJ databases">
        <authorList>
            <person name="Nowell W R."/>
        </authorList>
    </citation>
    <scope>NUCLEOTIDE SEQUENCE</scope>
</reference>
<dbReference type="InterPro" id="IPR001810">
    <property type="entry name" value="F-box_dom"/>
</dbReference>
<sequence length="496" mass="57201">MNQCNINLLDLPTEILITIFKKLDNIDILYSLFDVNNQRLDKIIKENICIHTLNFVSTTLTDDTLSISDRILDRFCMNILPRIHYNIKSIVLNSLSMERILRVAGYPNLSELKIFNFNGKIVSHYLTVESPLRRIFQRQITDLILVFENSFNEISCEHYSTDIYGFIFKFFENLKHLSIIGSYSKNFPPLILCNLPSTTYYSSTLYKLCIHVMHYDDLLALLDGRLKQLNTLNVVIIDEDFHSTNVYNTNNLPDLKYFNLQCNCLTDAYYNKILPLLRRMLNIEVLNLNLILDNLTTFIDDRLRIPIQDAKATARSLLNLYTQAVNANIGAADLFDRLTDSLRMPGEIANTIVDICQSVPYLKTQFISQSGLCISYPDLTDNKKRQRTFALMQSPLIIEATTRLIAFFSNRQLYIPSIKKLIEDFIACLPVIKDSNHNRSSTNISDLVEEMLTQTRIELDIETINRNSFMESEPLDNPSNAQTLTGKIIVNKKVRD</sequence>
<gene>
    <name evidence="2" type="ORF">JXQ802_LOCUS37898</name>
</gene>
<feature type="domain" description="F-box" evidence="1">
    <location>
        <begin position="5"/>
        <end position="53"/>
    </location>
</feature>
<evidence type="ECO:0000313" key="2">
    <source>
        <dbReference type="EMBL" id="CAF1456184.1"/>
    </source>
</evidence>
<dbReference type="EMBL" id="CAJNOL010002059">
    <property type="protein sequence ID" value="CAF1456184.1"/>
    <property type="molecule type" value="Genomic_DNA"/>
</dbReference>
<evidence type="ECO:0000313" key="3">
    <source>
        <dbReference type="Proteomes" id="UP000663870"/>
    </source>
</evidence>
<evidence type="ECO:0000259" key="1">
    <source>
        <dbReference type="PROSITE" id="PS50181"/>
    </source>
</evidence>
<dbReference type="AlphaFoldDB" id="A0A815Q1H6"/>
<organism evidence="2 3">
    <name type="scientific">Rotaria sordida</name>
    <dbReference type="NCBI Taxonomy" id="392033"/>
    <lineage>
        <taxon>Eukaryota</taxon>
        <taxon>Metazoa</taxon>
        <taxon>Spiralia</taxon>
        <taxon>Gnathifera</taxon>
        <taxon>Rotifera</taxon>
        <taxon>Eurotatoria</taxon>
        <taxon>Bdelloidea</taxon>
        <taxon>Philodinida</taxon>
        <taxon>Philodinidae</taxon>
        <taxon>Rotaria</taxon>
    </lineage>
</organism>
<accession>A0A815Q1H6</accession>
<keyword evidence="3" id="KW-1185">Reference proteome</keyword>
<protein>
    <recommendedName>
        <fullName evidence="1">F-box domain-containing protein</fullName>
    </recommendedName>
</protein>
<dbReference type="PROSITE" id="PS50181">
    <property type="entry name" value="FBOX"/>
    <property type="match status" value="1"/>
</dbReference>
<proteinExistence type="predicted"/>
<comment type="caution">
    <text evidence="2">The sequence shown here is derived from an EMBL/GenBank/DDBJ whole genome shotgun (WGS) entry which is preliminary data.</text>
</comment>